<evidence type="ECO:0000313" key="2">
    <source>
        <dbReference type="EMBL" id="CCF22388.1"/>
    </source>
</evidence>
<dbReference type="Proteomes" id="UP000010792">
    <property type="component" value="Plasmid NT26_p2"/>
</dbReference>
<keyword evidence="3" id="KW-1185">Reference proteome</keyword>
<feature type="region of interest" description="Disordered" evidence="1">
    <location>
        <begin position="1"/>
        <end position="31"/>
    </location>
</feature>
<organism evidence="2 3">
    <name type="scientific">Pseudorhizobium banfieldiae</name>
    <dbReference type="NCBI Taxonomy" id="1125847"/>
    <lineage>
        <taxon>Bacteria</taxon>
        <taxon>Pseudomonadati</taxon>
        <taxon>Pseudomonadota</taxon>
        <taxon>Alphaproteobacteria</taxon>
        <taxon>Hyphomicrobiales</taxon>
        <taxon>Rhizobiaceae</taxon>
        <taxon>Rhizobium/Agrobacterium group</taxon>
        <taxon>Pseudorhizobium</taxon>
    </lineage>
</organism>
<dbReference type="EMBL" id="FO082822">
    <property type="protein sequence ID" value="CCF22388.1"/>
    <property type="molecule type" value="Genomic_DNA"/>
</dbReference>
<accession>L0NMR1</accession>
<sequence>MIFYGKRGRPFPNRGWALGQSDNETERTSRTPIKKRLAKTLEMTRNAGPLRRWTTSKLLDEMWGEPSGDFSQTDIEAIDLGKPR</sequence>
<dbReference type="AlphaFoldDB" id="L0NMR1"/>
<protein>
    <submittedName>
        <fullName evidence="2">Uncharacterized protein</fullName>
    </submittedName>
</protein>
<reference evidence="2 3" key="1">
    <citation type="journal article" date="2013" name="Genome Biol. Evol.">
        <title>Life in an arsenic-containing gold mine: genome and physiology of the autotrophic arsenite-oxidizing bacterium rhizobium sp. NT-26.</title>
        <authorList>
            <person name="Andres J."/>
            <person name="Arsene-Ploetze F."/>
            <person name="Barbe V."/>
            <person name="Brochier-Armanet C."/>
            <person name="Cleiss-Arnold J."/>
            <person name="Coppee J.Y."/>
            <person name="Dillies M.A."/>
            <person name="Geist"/>
            <person name="L"/>
            <person name="Joublin A."/>
            <person name="Koechler S."/>
            <person name="Lassalle F."/>
            <person name="Marchal M."/>
            <person name="Medigue C."/>
            <person name="Muller D."/>
            <person name="Nesme X."/>
            <person name="Plewniak F."/>
            <person name="Proux C."/>
            <person name="Ramirez-Bahena M.H."/>
            <person name="Schenowitz C."/>
            <person name="Sismeiro O."/>
            <person name="Vallenet D."/>
            <person name="Santini J.M."/>
            <person name="Bertin P.N."/>
        </authorList>
    </citation>
    <scope>NUCLEOTIDE SEQUENCE [LARGE SCALE GENOMIC DNA]</scope>
    <source>
        <strain evidence="2 3">NT-26</strain>
        <plasmid evidence="2 3">NT26_p2</plasmid>
    </source>
</reference>
<proteinExistence type="predicted"/>
<geneLocation type="plasmid" evidence="2 3">
    <name>NT26_p2</name>
</geneLocation>
<dbReference type="KEGG" id="rht:NT26_p20002"/>
<feature type="region of interest" description="Disordered" evidence="1">
    <location>
        <begin position="64"/>
        <end position="84"/>
    </location>
</feature>
<evidence type="ECO:0000256" key="1">
    <source>
        <dbReference type="SAM" id="MobiDB-lite"/>
    </source>
</evidence>
<name>L0NMR1_9HYPH</name>
<keyword evidence="2" id="KW-0614">Plasmid</keyword>
<evidence type="ECO:0000313" key="3">
    <source>
        <dbReference type="Proteomes" id="UP000010792"/>
    </source>
</evidence>
<gene>
    <name evidence="2" type="ORF">NT26_p20002</name>
</gene>